<gene>
    <name evidence="2" type="ORF">IAD01_00940</name>
</gene>
<accession>A0A9D1EM48</accession>
<protein>
    <recommendedName>
        <fullName evidence="1">DRTGG domain-containing protein</fullName>
    </recommendedName>
</protein>
<organism evidence="2 3">
    <name type="scientific">Candidatus Faeciplasma gallinarum</name>
    <dbReference type="NCBI Taxonomy" id="2840799"/>
    <lineage>
        <taxon>Bacteria</taxon>
        <taxon>Bacillati</taxon>
        <taxon>Bacillota</taxon>
        <taxon>Clostridia</taxon>
        <taxon>Eubacteriales</taxon>
        <taxon>Oscillospiraceae</taxon>
        <taxon>Oscillospiraceae incertae sedis</taxon>
        <taxon>Candidatus Faeciplasma</taxon>
    </lineage>
</organism>
<dbReference type="EMBL" id="DVIR01000008">
    <property type="protein sequence ID" value="HIS23961.1"/>
    <property type="molecule type" value="Genomic_DNA"/>
</dbReference>
<dbReference type="Gene3D" id="3.40.1390.20">
    <property type="entry name" value="HprK N-terminal domain-like"/>
    <property type="match status" value="1"/>
</dbReference>
<reference evidence="2" key="1">
    <citation type="submission" date="2020-10" db="EMBL/GenBank/DDBJ databases">
        <authorList>
            <person name="Gilroy R."/>
        </authorList>
    </citation>
    <scope>NUCLEOTIDE SEQUENCE</scope>
    <source>
        <strain evidence="2">CHK157-1446</strain>
    </source>
</reference>
<dbReference type="Pfam" id="PF07085">
    <property type="entry name" value="DRTGG"/>
    <property type="match status" value="1"/>
</dbReference>
<sequence>MKIDRIKELLDAKVICGEELLDSCVYSACGSDMMSDVLAYVKDQAVLLTGLVNSQVIRTAEMMDMRCIVFVRSKMPNEEMIELAKDSGLVLLATAKRMYEACGILYTNGLRADDSK</sequence>
<dbReference type="InterPro" id="IPR028979">
    <property type="entry name" value="Ser_kin/Pase_Hpr-like_N_sf"/>
</dbReference>
<evidence type="ECO:0000313" key="2">
    <source>
        <dbReference type="EMBL" id="HIS23961.1"/>
    </source>
</evidence>
<name>A0A9D1EM48_9FIRM</name>
<comment type="caution">
    <text evidence="2">The sequence shown here is derived from an EMBL/GenBank/DDBJ whole genome shotgun (WGS) entry which is preliminary data.</text>
</comment>
<dbReference type="Proteomes" id="UP000823982">
    <property type="component" value="Unassembled WGS sequence"/>
</dbReference>
<proteinExistence type="predicted"/>
<reference evidence="2" key="2">
    <citation type="journal article" date="2021" name="PeerJ">
        <title>Extensive microbial diversity within the chicken gut microbiome revealed by metagenomics and culture.</title>
        <authorList>
            <person name="Gilroy R."/>
            <person name="Ravi A."/>
            <person name="Getino M."/>
            <person name="Pursley I."/>
            <person name="Horton D.L."/>
            <person name="Alikhan N.F."/>
            <person name="Baker D."/>
            <person name="Gharbi K."/>
            <person name="Hall N."/>
            <person name="Watson M."/>
            <person name="Adriaenssens E.M."/>
            <person name="Foster-Nyarko E."/>
            <person name="Jarju S."/>
            <person name="Secka A."/>
            <person name="Antonio M."/>
            <person name="Oren A."/>
            <person name="Chaudhuri R.R."/>
            <person name="La Ragione R."/>
            <person name="Hildebrand F."/>
            <person name="Pallen M.J."/>
        </authorList>
    </citation>
    <scope>NUCLEOTIDE SEQUENCE</scope>
    <source>
        <strain evidence="2">CHK157-1446</strain>
    </source>
</reference>
<evidence type="ECO:0000313" key="3">
    <source>
        <dbReference type="Proteomes" id="UP000823982"/>
    </source>
</evidence>
<dbReference type="AlphaFoldDB" id="A0A9D1EM48"/>
<feature type="domain" description="DRTGG" evidence="1">
    <location>
        <begin position="6"/>
        <end position="101"/>
    </location>
</feature>
<dbReference type="SUPFAM" id="SSF75138">
    <property type="entry name" value="HprK N-terminal domain-like"/>
    <property type="match status" value="1"/>
</dbReference>
<evidence type="ECO:0000259" key="1">
    <source>
        <dbReference type="Pfam" id="PF07085"/>
    </source>
</evidence>
<dbReference type="InterPro" id="IPR010766">
    <property type="entry name" value="DRTGG"/>
</dbReference>